<feature type="transmembrane region" description="Helical" evidence="6">
    <location>
        <begin position="296"/>
        <end position="317"/>
    </location>
</feature>
<dbReference type="PANTHER" id="PTHR11101:SF80">
    <property type="entry name" value="PHOSPHATE TRANSPORTER"/>
    <property type="match status" value="1"/>
</dbReference>
<evidence type="ECO:0000256" key="3">
    <source>
        <dbReference type="ARBA" id="ARBA00022692"/>
    </source>
</evidence>
<keyword evidence="5 6" id="KW-0472">Membrane</keyword>
<keyword evidence="2 6" id="KW-0813">Transport</keyword>
<dbReference type="Pfam" id="PF01384">
    <property type="entry name" value="PHO4"/>
    <property type="match status" value="1"/>
</dbReference>
<gene>
    <name evidence="8" type="ORF">J2S03_000312</name>
</gene>
<feature type="transmembrane region" description="Helical" evidence="6">
    <location>
        <begin position="209"/>
        <end position="229"/>
    </location>
</feature>
<dbReference type="Proteomes" id="UP001232973">
    <property type="component" value="Unassembled WGS sequence"/>
</dbReference>
<keyword evidence="6" id="KW-0592">Phosphate transport</keyword>
<comment type="subcellular location">
    <subcellularLocation>
        <location evidence="1 6">Membrane</location>
        <topology evidence="1 6">Multi-pass membrane protein</topology>
    </subcellularLocation>
</comment>
<evidence type="ECO:0000256" key="2">
    <source>
        <dbReference type="ARBA" id="ARBA00022448"/>
    </source>
</evidence>
<sequence>MTSMVFAWAVALFFAMNIGASGTASSMGAAYGGGAIKRAWAALVLVGVAVFLGAVLGGGPVVKTLSQGLISPSVINIHVAIIILAAACVTLFSANLLGIPLSTSEVTVGAVLGVGIAYHSIHVWRVLFIAGVWIAMPFLAFVIAYVVGKFVLRAENRLKLETRPAWMRTLFTLFLIGAGCYEAFSAGMNNVANAVGPLVGAKLVSVHTGIWWGALFVALGAVVLGRRVLETNAKRITDLSLMQGSLVSLTSGTLVFVSSLYGLPVPLTQATTMAIFGIGVSKRGSSLWQQGIVKRILKIWIVSPVSALVVSYTMIEIFMSTDLYALIIVLSAVVMSVGYLSYFRQRGQKDAERQESARIDVVSMTSTSVPTGPFTGKNGNGDDPVA</sequence>
<evidence type="ECO:0000313" key="9">
    <source>
        <dbReference type="Proteomes" id="UP001232973"/>
    </source>
</evidence>
<keyword evidence="4 6" id="KW-1133">Transmembrane helix</keyword>
<dbReference type="PANTHER" id="PTHR11101">
    <property type="entry name" value="PHOSPHATE TRANSPORTER"/>
    <property type="match status" value="1"/>
</dbReference>
<dbReference type="InterPro" id="IPR001204">
    <property type="entry name" value="Phos_transporter"/>
</dbReference>
<feature type="transmembrane region" description="Helical" evidence="6">
    <location>
        <begin position="169"/>
        <end position="189"/>
    </location>
</feature>
<comment type="caution">
    <text evidence="8">The sequence shown here is derived from an EMBL/GenBank/DDBJ whole genome shotgun (WGS) entry which is preliminary data.</text>
</comment>
<accession>A0ABT9XFA3</accession>
<protein>
    <recommendedName>
        <fullName evidence="6">Phosphate transporter</fullName>
    </recommendedName>
</protein>
<proteinExistence type="inferred from homology"/>
<feature type="transmembrane region" description="Helical" evidence="6">
    <location>
        <begin position="74"/>
        <end position="101"/>
    </location>
</feature>
<keyword evidence="3 6" id="KW-0812">Transmembrane</keyword>
<feature type="transmembrane region" description="Helical" evidence="6">
    <location>
        <begin position="323"/>
        <end position="343"/>
    </location>
</feature>
<feature type="transmembrane region" description="Helical" evidence="6">
    <location>
        <begin position="121"/>
        <end position="148"/>
    </location>
</feature>
<keyword evidence="9" id="KW-1185">Reference proteome</keyword>
<evidence type="ECO:0000313" key="8">
    <source>
        <dbReference type="EMBL" id="MDQ0188508.1"/>
    </source>
</evidence>
<evidence type="ECO:0000256" key="4">
    <source>
        <dbReference type="ARBA" id="ARBA00022989"/>
    </source>
</evidence>
<reference evidence="8 9" key="1">
    <citation type="submission" date="2023-07" db="EMBL/GenBank/DDBJ databases">
        <title>Genomic Encyclopedia of Type Strains, Phase IV (KMG-IV): sequencing the most valuable type-strain genomes for metagenomic binning, comparative biology and taxonomic classification.</title>
        <authorList>
            <person name="Goeker M."/>
        </authorList>
    </citation>
    <scope>NUCLEOTIDE SEQUENCE [LARGE SCALE GENOMIC DNA]</scope>
    <source>
        <strain evidence="8 9">DSM 4006</strain>
    </source>
</reference>
<feature type="region of interest" description="Disordered" evidence="7">
    <location>
        <begin position="365"/>
        <end position="386"/>
    </location>
</feature>
<feature type="transmembrane region" description="Helical" evidence="6">
    <location>
        <begin position="38"/>
        <end position="62"/>
    </location>
</feature>
<evidence type="ECO:0000256" key="7">
    <source>
        <dbReference type="SAM" id="MobiDB-lite"/>
    </source>
</evidence>
<comment type="similarity">
    <text evidence="6">Belongs to the inorganic phosphate transporter (PiT) (TC 2.A.20) family.</text>
</comment>
<organism evidence="8 9">
    <name type="scientific">Alicyclobacillus cycloheptanicus</name>
    <dbReference type="NCBI Taxonomy" id="1457"/>
    <lineage>
        <taxon>Bacteria</taxon>
        <taxon>Bacillati</taxon>
        <taxon>Bacillota</taxon>
        <taxon>Bacilli</taxon>
        <taxon>Bacillales</taxon>
        <taxon>Alicyclobacillaceae</taxon>
        <taxon>Alicyclobacillus</taxon>
    </lineage>
</organism>
<evidence type="ECO:0000256" key="1">
    <source>
        <dbReference type="ARBA" id="ARBA00004141"/>
    </source>
</evidence>
<name>A0ABT9XFA3_9BACL</name>
<evidence type="ECO:0000256" key="5">
    <source>
        <dbReference type="ARBA" id="ARBA00023136"/>
    </source>
</evidence>
<dbReference type="EMBL" id="JAUSTP010000001">
    <property type="protein sequence ID" value="MDQ0188508.1"/>
    <property type="molecule type" value="Genomic_DNA"/>
</dbReference>
<evidence type="ECO:0000256" key="6">
    <source>
        <dbReference type="RuleBase" id="RU363058"/>
    </source>
</evidence>